<evidence type="ECO:0000256" key="8">
    <source>
        <dbReference type="ARBA" id="ARBA00022701"/>
    </source>
</evidence>
<keyword evidence="5" id="KW-0158">Chromosome</keyword>
<keyword evidence="21" id="KW-1185">Reference proteome</keyword>
<comment type="similarity">
    <text evidence="4">Belongs to the DASH complex SPC34 family.</text>
</comment>
<feature type="coiled-coil region" evidence="19">
    <location>
        <begin position="221"/>
        <end position="275"/>
    </location>
</feature>
<gene>
    <name evidence="20" type="ORF">LADA_0D12024G</name>
</gene>
<reference evidence="20 21" key="1">
    <citation type="submission" date="2016-03" db="EMBL/GenBank/DDBJ databases">
        <authorList>
            <person name="Devillers H."/>
        </authorList>
    </citation>
    <scope>NUCLEOTIDE SEQUENCE [LARGE SCALE GENOMIC DNA]</scope>
    <source>
        <strain evidence="20">CBS 10888</strain>
    </source>
</reference>
<keyword evidence="8" id="KW-0493">Microtubule</keyword>
<evidence type="ECO:0000256" key="3">
    <source>
        <dbReference type="ARBA" id="ARBA00004629"/>
    </source>
</evidence>
<evidence type="ECO:0000256" key="15">
    <source>
        <dbReference type="ARBA" id="ARBA00023306"/>
    </source>
</evidence>
<keyword evidence="15" id="KW-0131">Cell cycle</keyword>
<dbReference type="EMBL" id="LT598454">
    <property type="protein sequence ID" value="SCU86063.1"/>
    <property type="molecule type" value="Genomic_DNA"/>
</dbReference>
<evidence type="ECO:0000256" key="18">
    <source>
        <dbReference type="ARBA" id="ARBA00044346"/>
    </source>
</evidence>
<keyword evidence="14" id="KW-0539">Nucleus</keyword>
<evidence type="ECO:0000256" key="11">
    <source>
        <dbReference type="ARBA" id="ARBA00022838"/>
    </source>
</evidence>
<dbReference type="GO" id="GO:0051010">
    <property type="term" value="F:microtubule plus-end binding"/>
    <property type="evidence" value="ECO:0007669"/>
    <property type="project" value="EnsemblFungi"/>
</dbReference>
<dbReference type="GO" id="GO:0051301">
    <property type="term" value="P:cell division"/>
    <property type="evidence" value="ECO:0007669"/>
    <property type="project" value="UniProtKB-KW"/>
</dbReference>
<evidence type="ECO:0000256" key="10">
    <source>
        <dbReference type="ARBA" id="ARBA00022829"/>
    </source>
</evidence>
<proteinExistence type="inferred from homology"/>
<evidence type="ECO:0000256" key="12">
    <source>
        <dbReference type="ARBA" id="ARBA00023054"/>
    </source>
</evidence>
<sequence length="275" mass="31870">MSRDLSECLNQIKQSGESISTLYFKPPGIFHNAIVSDSSVSYADVITNIIRDGDAREEVSLYKIDQNGLPRRKDDKIGVFDFLTEHEQNLKRNRRLGDVEQTPIIHVPKSFYLKQHEQDAARGRKQQMYVFDGLNAEGVFEVLLKKFEGDEQIQNLLVALQNGTVVTESNGKGDDEQESRRKTLFVEDFPVELVFRVFNEIVTRWPISEYQKGYSDLLQHYNEIGTEIQQLRAQIQEQETQLQDMKMSSGVARLLQKEQEELSDLQKRLNELQER</sequence>
<keyword evidence="7" id="KW-0132">Cell division</keyword>
<organism evidence="20 21">
    <name type="scientific">Lachancea dasiensis</name>
    <dbReference type="NCBI Taxonomy" id="1072105"/>
    <lineage>
        <taxon>Eukaryota</taxon>
        <taxon>Fungi</taxon>
        <taxon>Dikarya</taxon>
        <taxon>Ascomycota</taxon>
        <taxon>Saccharomycotina</taxon>
        <taxon>Saccharomycetes</taxon>
        <taxon>Saccharomycetales</taxon>
        <taxon>Saccharomycetaceae</taxon>
        <taxon>Lachancea</taxon>
    </lineage>
</organism>
<keyword evidence="16" id="KW-0137">Centromere</keyword>
<keyword evidence="12 19" id="KW-0175">Coiled coil</keyword>
<name>A0A1G4J8C6_9SACH</name>
<dbReference type="OrthoDB" id="10016597at2759"/>
<evidence type="ECO:0000256" key="5">
    <source>
        <dbReference type="ARBA" id="ARBA00022454"/>
    </source>
</evidence>
<evidence type="ECO:0000256" key="6">
    <source>
        <dbReference type="ARBA" id="ARBA00022490"/>
    </source>
</evidence>
<dbReference type="InterPro" id="IPR013966">
    <property type="entry name" value="Spc34"/>
</dbReference>
<evidence type="ECO:0000313" key="21">
    <source>
        <dbReference type="Proteomes" id="UP000190274"/>
    </source>
</evidence>
<evidence type="ECO:0000256" key="19">
    <source>
        <dbReference type="SAM" id="Coils"/>
    </source>
</evidence>
<dbReference type="GO" id="GO:1990976">
    <property type="term" value="P:protein transport along microtubule to mitotic spindle pole body"/>
    <property type="evidence" value="ECO:0007669"/>
    <property type="project" value="EnsemblFungi"/>
</dbReference>
<dbReference type="Proteomes" id="UP000190274">
    <property type="component" value="Chromosome D"/>
</dbReference>
<dbReference type="GO" id="GO:1990758">
    <property type="term" value="P:mitotic sister chromatid biorientation"/>
    <property type="evidence" value="ECO:0007669"/>
    <property type="project" value="EnsemblFungi"/>
</dbReference>
<dbReference type="STRING" id="1266660.A0A1G4J8C6"/>
<evidence type="ECO:0000256" key="9">
    <source>
        <dbReference type="ARBA" id="ARBA00022776"/>
    </source>
</evidence>
<protein>
    <recommendedName>
        <fullName evidence="17">DASH complex subunit SPC34</fullName>
    </recommendedName>
    <alternativeName>
        <fullName evidence="18">Outer kinetochore protein SPC34</fullName>
    </alternativeName>
</protein>
<keyword evidence="10" id="KW-0159">Chromosome partition</keyword>
<dbReference type="GO" id="GO:0031116">
    <property type="term" value="P:positive regulation of microtubule polymerization"/>
    <property type="evidence" value="ECO:0007669"/>
    <property type="project" value="EnsemblFungi"/>
</dbReference>
<evidence type="ECO:0000256" key="17">
    <source>
        <dbReference type="ARBA" id="ARBA00044112"/>
    </source>
</evidence>
<evidence type="ECO:0000256" key="14">
    <source>
        <dbReference type="ARBA" id="ARBA00023242"/>
    </source>
</evidence>
<keyword evidence="9" id="KW-0498">Mitosis</keyword>
<evidence type="ECO:0000313" key="20">
    <source>
        <dbReference type="EMBL" id="SCU86063.1"/>
    </source>
</evidence>
<keyword evidence="11" id="KW-0995">Kinetochore</keyword>
<evidence type="ECO:0000256" key="16">
    <source>
        <dbReference type="ARBA" id="ARBA00023328"/>
    </source>
</evidence>
<evidence type="ECO:0000256" key="13">
    <source>
        <dbReference type="ARBA" id="ARBA00023212"/>
    </source>
</evidence>
<accession>A0A1G4J8C6</accession>
<keyword evidence="13" id="KW-0206">Cytoskeleton</keyword>
<evidence type="ECO:0000256" key="4">
    <source>
        <dbReference type="ARBA" id="ARBA00008491"/>
    </source>
</evidence>
<dbReference type="Pfam" id="PF08657">
    <property type="entry name" value="DASH_Spc34"/>
    <property type="match status" value="1"/>
</dbReference>
<dbReference type="GO" id="GO:0005876">
    <property type="term" value="C:spindle microtubule"/>
    <property type="evidence" value="ECO:0007669"/>
    <property type="project" value="InterPro"/>
</dbReference>
<dbReference type="GO" id="GO:0051987">
    <property type="term" value="P:positive regulation of attachment of spindle microtubules to kinetochore"/>
    <property type="evidence" value="ECO:0007669"/>
    <property type="project" value="EnsemblFungi"/>
</dbReference>
<evidence type="ECO:0000256" key="2">
    <source>
        <dbReference type="ARBA" id="ARBA00004186"/>
    </source>
</evidence>
<dbReference type="GO" id="GO:0042729">
    <property type="term" value="C:DASH complex"/>
    <property type="evidence" value="ECO:0007669"/>
    <property type="project" value="EnsemblFungi"/>
</dbReference>
<keyword evidence="6" id="KW-0963">Cytoplasm</keyword>
<evidence type="ECO:0000256" key="7">
    <source>
        <dbReference type="ARBA" id="ARBA00022618"/>
    </source>
</evidence>
<dbReference type="AlphaFoldDB" id="A0A1G4J8C6"/>
<evidence type="ECO:0000256" key="1">
    <source>
        <dbReference type="ARBA" id="ARBA00004123"/>
    </source>
</evidence>
<comment type="subcellular location">
    <subcellularLocation>
        <location evidence="3">Chromosome</location>
        <location evidence="3">Centromere</location>
        <location evidence="3">Kinetochore</location>
    </subcellularLocation>
    <subcellularLocation>
        <location evidence="2">Cytoplasm</location>
        <location evidence="2">Cytoskeleton</location>
        <location evidence="2">Spindle</location>
    </subcellularLocation>
    <subcellularLocation>
        <location evidence="1">Nucleus</location>
    </subcellularLocation>
</comment>